<reference evidence="9 10" key="1">
    <citation type="submission" date="2019-01" db="EMBL/GenBank/DDBJ databases">
        <title>Ktedonosporobacter rubrisoli SCAWS-G2.</title>
        <authorList>
            <person name="Huang Y."/>
            <person name="Yan B."/>
        </authorList>
    </citation>
    <scope>NUCLEOTIDE SEQUENCE [LARGE SCALE GENOMIC DNA]</scope>
    <source>
        <strain evidence="9 10">SCAWS-G2</strain>
    </source>
</reference>
<evidence type="ECO:0000313" key="9">
    <source>
        <dbReference type="EMBL" id="QBD82054.1"/>
    </source>
</evidence>
<keyword evidence="6" id="KW-0811">Translocation</keyword>
<evidence type="ECO:0008006" key="11">
    <source>
        <dbReference type="Google" id="ProtNLM"/>
    </source>
</evidence>
<dbReference type="Proteomes" id="UP000290365">
    <property type="component" value="Chromosome"/>
</dbReference>
<evidence type="ECO:0000256" key="8">
    <source>
        <dbReference type="SAM" id="MobiDB-lite"/>
    </source>
</evidence>
<dbReference type="EMBL" id="CP035758">
    <property type="protein sequence ID" value="QBD82054.1"/>
    <property type="molecule type" value="Genomic_DNA"/>
</dbReference>
<name>A0A4P6K1S1_KTERU</name>
<feature type="region of interest" description="Disordered" evidence="8">
    <location>
        <begin position="75"/>
        <end position="108"/>
    </location>
</feature>
<evidence type="ECO:0000256" key="2">
    <source>
        <dbReference type="ARBA" id="ARBA00022448"/>
    </source>
</evidence>
<accession>A0A4P6K1S1</accession>
<dbReference type="KEGG" id="kbs:EPA93_41180"/>
<evidence type="ECO:0000313" key="10">
    <source>
        <dbReference type="Proteomes" id="UP000290365"/>
    </source>
</evidence>
<dbReference type="GO" id="GO:0016020">
    <property type="term" value="C:membrane"/>
    <property type="evidence" value="ECO:0007669"/>
    <property type="project" value="UniProtKB-ARBA"/>
</dbReference>
<protein>
    <recommendedName>
        <fullName evidence="11">Twin-arginine translocase TatA/TatE family subunit</fullName>
    </recommendedName>
</protein>
<evidence type="ECO:0000256" key="6">
    <source>
        <dbReference type="ARBA" id="ARBA00023010"/>
    </source>
</evidence>
<proteinExistence type="predicted"/>
<dbReference type="OrthoDB" id="166969at2"/>
<dbReference type="Gene3D" id="1.20.5.3310">
    <property type="match status" value="1"/>
</dbReference>
<dbReference type="Pfam" id="PF02416">
    <property type="entry name" value="TatA_B_E"/>
    <property type="match status" value="1"/>
</dbReference>
<dbReference type="InterPro" id="IPR003369">
    <property type="entry name" value="TatA/B/E"/>
</dbReference>
<evidence type="ECO:0000256" key="7">
    <source>
        <dbReference type="ARBA" id="ARBA00023136"/>
    </source>
</evidence>
<dbReference type="GO" id="GO:0015031">
    <property type="term" value="P:protein transport"/>
    <property type="evidence" value="ECO:0007669"/>
    <property type="project" value="UniProtKB-KW"/>
</dbReference>
<keyword evidence="5" id="KW-1133">Transmembrane helix</keyword>
<keyword evidence="3" id="KW-0812">Transmembrane</keyword>
<dbReference type="AlphaFoldDB" id="A0A4P6K1S1"/>
<sequence>MGFHFVDILIIAFIGLAIFGPKALQSMAHSAGKGVNQAKNMKDKLMAELPMDEISQVAESIPQVPLNSQQAVQMLLTSSNTPAEKSAEKKQQTSETPLEKKQEVRAAE</sequence>
<keyword evidence="4" id="KW-0653">Protein transport</keyword>
<keyword evidence="2" id="KW-0813">Transport</keyword>
<evidence type="ECO:0000256" key="3">
    <source>
        <dbReference type="ARBA" id="ARBA00022692"/>
    </source>
</evidence>
<evidence type="ECO:0000256" key="4">
    <source>
        <dbReference type="ARBA" id="ARBA00022927"/>
    </source>
</evidence>
<evidence type="ECO:0000256" key="5">
    <source>
        <dbReference type="ARBA" id="ARBA00022989"/>
    </source>
</evidence>
<gene>
    <name evidence="9" type="ORF">EPA93_41180</name>
</gene>
<organism evidence="9 10">
    <name type="scientific">Ktedonosporobacter rubrisoli</name>
    <dbReference type="NCBI Taxonomy" id="2509675"/>
    <lineage>
        <taxon>Bacteria</taxon>
        <taxon>Bacillati</taxon>
        <taxon>Chloroflexota</taxon>
        <taxon>Ktedonobacteria</taxon>
        <taxon>Ktedonobacterales</taxon>
        <taxon>Ktedonosporobacteraceae</taxon>
        <taxon>Ktedonosporobacter</taxon>
    </lineage>
</organism>
<comment type="subcellular location">
    <subcellularLocation>
        <location evidence="1">Membrane</location>
        <topology evidence="1">Single-pass membrane protein</topology>
    </subcellularLocation>
</comment>
<keyword evidence="7" id="KW-0472">Membrane</keyword>
<evidence type="ECO:0000256" key="1">
    <source>
        <dbReference type="ARBA" id="ARBA00004167"/>
    </source>
</evidence>
<keyword evidence="10" id="KW-1185">Reference proteome</keyword>
<dbReference type="RefSeq" id="WP_129893114.1">
    <property type="nucleotide sequence ID" value="NZ_CP035758.1"/>
</dbReference>
<feature type="compositionally biased region" description="Basic and acidic residues" evidence="8">
    <location>
        <begin position="85"/>
        <end position="108"/>
    </location>
</feature>